<name>A0A1V0SCR7_9VIRU</name>
<protein>
    <submittedName>
        <fullName evidence="1">Uncharacterized protein</fullName>
    </submittedName>
</protein>
<sequence>MPIKYIFSWLILYKVELACDIPKQSKKIIIENKIKDKFTKLNLQSISSLNNFLNNIKKDKYIKTTNLLLSQYFQDVQRDMSEAILMAYCISLFSNELFNTYKSRFEQKLILAANKTVLEINKLLINSDSPSELYHVIDHYISLYKVWKSQDSIDKLSKVFEEIQNNIKVMNIQKNKGIKINISKSKELFDKLFIQNPKYAIRILLHNYKIFNNFNDLEEYFWDCVQTVFLKYFDTIFITLISELKILVIPLLMNPYDRKNIYYTIDTEELIQKISNSCLTHNDISYIINEFNNNIKKINSNFIFDSIVVDKFDIIKSFKLFYHETLK</sequence>
<gene>
    <name evidence="1" type="ORF">Indivirus_1_129</name>
</gene>
<proteinExistence type="predicted"/>
<reference evidence="1" key="1">
    <citation type="journal article" date="2017" name="Science">
        <title>Giant viruses with an expanded complement of translation system components.</title>
        <authorList>
            <person name="Schulz F."/>
            <person name="Yutin N."/>
            <person name="Ivanova N.N."/>
            <person name="Ortega D.R."/>
            <person name="Lee T.K."/>
            <person name="Vierheilig J."/>
            <person name="Daims H."/>
            <person name="Horn M."/>
            <person name="Wagner M."/>
            <person name="Jensen G.J."/>
            <person name="Kyrpides N.C."/>
            <person name="Koonin E.V."/>
            <person name="Woyke T."/>
        </authorList>
    </citation>
    <scope>NUCLEOTIDE SEQUENCE</scope>
    <source>
        <strain evidence="1">ILV1</strain>
    </source>
</reference>
<evidence type="ECO:0000313" key="1">
    <source>
        <dbReference type="EMBL" id="ARF09506.1"/>
    </source>
</evidence>
<dbReference type="EMBL" id="KY684085">
    <property type="protein sequence ID" value="ARF09506.1"/>
    <property type="molecule type" value="Genomic_DNA"/>
</dbReference>
<organism evidence="1">
    <name type="scientific">Indivirus ILV1</name>
    <dbReference type="NCBI Taxonomy" id="1977633"/>
    <lineage>
        <taxon>Viruses</taxon>
        <taxon>Varidnaviria</taxon>
        <taxon>Bamfordvirae</taxon>
        <taxon>Nucleocytoviricota</taxon>
        <taxon>Megaviricetes</taxon>
        <taxon>Imitervirales</taxon>
        <taxon>Mimiviridae</taxon>
        <taxon>Klosneuvirinae</taxon>
        <taxon>Indivirus</taxon>
    </lineage>
</organism>
<accession>A0A1V0SCR7</accession>